<dbReference type="Proteomes" id="UP001066276">
    <property type="component" value="Chromosome 6"/>
</dbReference>
<evidence type="ECO:0000313" key="1">
    <source>
        <dbReference type="EMBL" id="KAJ1137412.1"/>
    </source>
</evidence>
<reference evidence="1" key="1">
    <citation type="journal article" date="2022" name="bioRxiv">
        <title>Sequencing and chromosome-scale assembly of the giantPleurodeles waltlgenome.</title>
        <authorList>
            <person name="Brown T."/>
            <person name="Elewa A."/>
            <person name="Iarovenko S."/>
            <person name="Subramanian E."/>
            <person name="Araus A.J."/>
            <person name="Petzold A."/>
            <person name="Susuki M."/>
            <person name="Suzuki K.-i.T."/>
            <person name="Hayashi T."/>
            <person name="Toyoda A."/>
            <person name="Oliveira C."/>
            <person name="Osipova E."/>
            <person name="Leigh N.D."/>
            <person name="Simon A."/>
            <person name="Yun M.H."/>
        </authorList>
    </citation>
    <scope>NUCLEOTIDE SEQUENCE</scope>
    <source>
        <strain evidence="1">20211129_DDA</strain>
        <tissue evidence="1">Liver</tissue>
    </source>
</reference>
<dbReference type="AlphaFoldDB" id="A0AAV7QA27"/>
<proteinExistence type="predicted"/>
<evidence type="ECO:0000313" key="2">
    <source>
        <dbReference type="Proteomes" id="UP001066276"/>
    </source>
</evidence>
<gene>
    <name evidence="1" type="ORF">NDU88_003818</name>
</gene>
<name>A0AAV7QA27_PLEWA</name>
<comment type="caution">
    <text evidence="1">The sequence shown here is derived from an EMBL/GenBank/DDBJ whole genome shotgun (WGS) entry which is preliminary data.</text>
</comment>
<accession>A0AAV7QA27</accession>
<organism evidence="1 2">
    <name type="scientific">Pleurodeles waltl</name>
    <name type="common">Iberian ribbed newt</name>
    <dbReference type="NCBI Taxonomy" id="8319"/>
    <lineage>
        <taxon>Eukaryota</taxon>
        <taxon>Metazoa</taxon>
        <taxon>Chordata</taxon>
        <taxon>Craniata</taxon>
        <taxon>Vertebrata</taxon>
        <taxon>Euteleostomi</taxon>
        <taxon>Amphibia</taxon>
        <taxon>Batrachia</taxon>
        <taxon>Caudata</taxon>
        <taxon>Salamandroidea</taxon>
        <taxon>Salamandridae</taxon>
        <taxon>Pleurodelinae</taxon>
        <taxon>Pleurodeles</taxon>
    </lineage>
</organism>
<protein>
    <submittedName>
        <fullName evidence="1">Uncharacterized protein</fullName>
    </submittedName>
</protein>
<sequence length="117" mass="13403">MATKDIQWDYTNTQLEDGLALHPSIETQPGVISLETIYQSIMEHRQESKAESRRTQLACRKMQMQIRWVAKTCSEFATRIGKAETRISKLEDDATVQEALGDSMKAQLKDAQWKLTD</sequence>
<dbReference type="EMBL" id="JANPWB010000010">
    <property type="protein sequence ID" value="KAJ1137412.1"/>
    <property type="molecule type" value="Genomic_DNA"/>
</dbReference>
<keyword evidence="2" id="KW-1185">Reference proteome</keyword>